<comment type="function">
    <text evidence="12">The pyruvate dehydrogenase complex catalyzes the overall conversion of pyruvate to acetyl-CoA and CO2.</text>
</comment>
<keyword evidence="5" id="KW-0809">Transit peptide</keyword>
<comment type="subunit">
    <text evidence="3">Tetramer of 2 alpha and 2 beta subunits.</text>
</comment>
<dbReference type="PANTHER" id="PTHR11624">
    <property type="entry name" value="DEHYDROGENASE RELATED"/>
    <property type="match status" value="1"/>
</dbReference>
<protein>
    <recommendedName>
        <fullName evidence="12">Pyruvate dehydrogenase E1 component subunit beta</fullName>
        <ecNumber evidence="12">1.2.4.1</ecNumber>
    </recommendedName>
</protein>
<dbReference type="InterPro" id="IPR027110">
    <property type="entry name" value="PDHB_mito-type"/>
</dbReference>
<keyword evidence="7 12" id="KW-0560">Oxidoreductase</keyword>
<dbReference type="STRING" id="29655.A0A0K9PF29"/>
<dbReference type="GO" id="GO:0004739">
    <property type="term" value="F:pyruvate dehydrogenase (acetyl-transferring) activity"/>
    <property type="evidence" value="ECO:0000318"/>
    <property type="project" value="GO_Central"/>
</dbReference>
<keyword evidence="10 12" id="KW-0670">Pyruvate</keyword>
<dbReference type="CDD" id="cd07036">
    <property type="entry name" value="TPP_PYR_E1-PDHc-beta_like"/>
    <property type="match status" value="1"/>
</dbReference>
<comment type="function">
    <text evidence="11">The pyruvate dehydrogenase complex catalyzes the overall conversion of pyruvate to acetyl-CoA and CO(2). It contains multiple copies of three enzymatic components: pyruvate dehydrogenase (E1), dihydrolipoamide acetyltransferase (E2) and lipoamide dehydrogenase (E3).</text>
</comment>
<comment type="catalytic activity">
    <reaction evidence="12">
        <text>N(6)-[(R)-lipoyl]-L-lysyl-[protein] + pyruvate + H(+) = N(6)-[(R)-S(8)-acetyldihydrolipoyl]-L-lysyl-[protein] + CO2</text>
        <dbReference type="Rhea" id="RHEA:19189"/>
        <dbReference type="Rhea" id="RHEA-COMP:10474"/>
        <dbReference type="Rhea" id="RHEA-COMP:10478"/>
        <dbReference type="ChEBI" id="CHEBI:15361"/>
        <dbReference type="ChEBI" id="CHEBI:15378"/>
        <dbReference type="ChEBI" id="CHEBI:16526"/>
        <dbReference type="ChEBI" id="CHEBI:83099"/>
        <dbReference type="ChEBI" id="CHEBI:83111"/>
        <dbReference type="EC" id="1.2.4.1"/>
    </reaction>
</comment>
<dbReference type="EMBL" id="LFYR01000897">
    <property type="protein sequence ID" value="KMZ67574.1"/>
    <property type="molecule type" value="Genomic_DNA"/>
</dbReference>
<evidence type="ECO:0000256" key="6">
    <source>
        <dbReference type="ARBA" id="ARBA00022958"/>
    </source>
</evidence>
<keyword evidence="8 12" id="KW-0786">Thiamine pyrophosphate</keyword>
<feature type="domain" description="Transketolase-like pyrimidine-binding" evidence="13">
    <location>
        <begin position="48"/>
        <end position="223"/>
    </location>
</feature>
<dbReference type="EC" id="1.2.4.1" evidence="12"/>
<evidence type="ECO:0000256" key="7">
    <source>
        <dbReference type="ARBA" id="ARBA00023002"/>
    </source>
</evidence>
<dbReference type="InterPro" id="IPR009014">
    <property type="entry name" value="Transketo_C/PFOR_II"/>
</dbReference>
<dbReference type="PANTHER" id="PTHR11624:SF96">
    <property type="entry name" value="PYRUVATE DEHYDROGENASE E1 COMPONENT SUBUNIT BETA, MITOCHONDRIAL"/>
    <property type="match status" value="1"/>
</dbReference>
<reference evidence="15" key="1">
    <citation type="journal article" date="2016" name="Nature">
        <title>The genome of the seagrass Zostera marina reveals angiosperm adaptation to the sea.</title>
        <authorList>
            <person name="Olsen J.L."/>
            <person name="Rouze P."/>
            <person name="Verhelst B."/>
            <person name="Lin Y.-C."/>
            <person name="Bayer T."/>
            <person name="Collen J."/>
            <person name="Dattolo E."/>
            <person name="De Paoli E."/>
            <person name="Dittami S."/>
            <person name="Maumus F."/>
            <person name="Michel G."/>
            <person name="Kersting A."/>
            <person name="Lauritano C."/>
            <person name="Lohaus R."/>
            <person name="Toepel M."/>
            <person name="Tonon T."/>
            <person name="Vanneste K."/>
            <person name="Amirebrahimi M."/>
            <person name="Brakel J."/>
            <person name="Bostroem C."/>
            <person name="Chovatia M."/>
            <person name="Grimwood J."/>
            <person name="Jenkins J.W."/>
            <person name="Jueterbock A."/>
            <person name="Mraz A."/>
            <person name="Stam W.T."/>
            <person name="Tice H."/>
            <person name="Bornberg-Bauer E."/>
            <person name="Green P.J."/>
            <person name="Pearson G.A."/>
            <person name="Procaccini G."/>
            <person name="Duarte C.M."/>
            <person name="Schmutz J."/>
            <person name="Reusch T.B.H."/>
            <person name="Van de Peer Y."/>
        </authorList>
    </citation>
    <scope>NUCLEOTIDE SEQUENCE [LARGE SCALE GENOMIC DNA]</scope>
    <source>
        <strain evidence="15">cv. Finnish</strain>
    </source>
</reference>
<comment type="cofactor">
    <cofactor evidence="1 12">
        <name>thiamine diphosphate</name>
        <dbReference type="ChEBI" id="CHEBI:58937"/>
    </cofactor>
</comment>
<keyword evidence="9" id="KW-0496">Mitochondrion</keyword>
<evidence type="ECO:0000259" key="13">
    <source>
        <dbReference type="SMART" id="SM00861"/>
    </source>
</evidence>
<dbReference type="AlphaFoldDB" id="A0A0K9PF29"/>
<name>A0A0K9PF29_ZOSMR</name>
<keyword evidence="6" id="KW-0630">Potassium</keyword>
<dbReference type="Pfam" id="PF02780">
    <property type="entry name" value="Transketolase_C"/>
    <property type="match status" value="1"/>
</dbReference>
<dbReference type="OrthoDB" id="10266385at2759"/>
<dbReference type="SUPFAM" id="SSF52518">
    <property type="entry name" value="Thiamin diphosphate-binding fold (THDP-binding)"/>
    <property type="match status" value="1"/>
</dbReference>
<dbReference type="Pfam" id="PF02779">
    <property type="entry name" value="Transket_pyr"/>
    <property type="match status" value="1"/>
</dbReference>
<evidence type="ECO:0000256" key="1">
    <source>
        <dbReference type="ARBA" id="ARBA00001964"/>
    </source>
</evidence>
<dbReference type="OMA" id="PYSLFAH"/>
<evidence type="ECO:0000256" key="9">
    <source>
        <dbReference type="ARBA" id="ARBA00023128"/>
    </source>
</evidence>
<organism evidence="14 15">
    <name type="scientific">Zostera marina</name>
    <name type="common">Eelgrass</name>
    <dbReference type="NCBI Taxonomy" id="29655"/>
    <lineage>
        <taxon>Eukaryota</taxon>
        <taxon>Viridiplantae</taxon>
        <taxon>Streptophyta</taxon>
        <taxon>Embryophyta</taxon>
        <taxon>Tracheophyta</taxon>
        <taxon>Spermatophyta</taxon>
        <taxon>Magnoliopsida</taxon>
        <taxon>Liliopsida</taxon>
        <taxon>Zosteraceae</taxon>
        <taxon>Zostera</taxon>
    </lineage>
</organism>
<dbReference type="GO" id="GO:0046872">
    <property type="term" value="F:metal ion binding"/>
    <property type="evidence" value="ECO:0007669"/>
    <property type="project" value="UniProtKB-KW"/>
</dbReference>
<dbReference type="GO" id="GO:0006086">
    <property type="term" value="P:pyruvate decarboxylation to acetyl-CoA"/>
    <property type="evidence" value="ECO:0000318"/>
    <property type="project" value="GO_Central"/>
</dbReference>
<dbReference type="FunFam" id="3.40.50.970:FF:000006">
    <property type="entry name" value="Pyruvate dehydrogenase E1 component subunit beta"/>
    <property type="match status" value="1"/>
</dbReference>
<evidence type="ECO:0000256" key="12">
    <source>
        <dbReference type="RuleBase" id="RU364074"/>
    </source>
</evidence>
<evidence type="ECO:0000313" key="14">
    <source>
        <dbReference type="EMBL" id="KMZ67574.1"/>
    </source>
</evidence>
<dbReference type="GO" id="GO:0005759">
    <property type="term" value="C:mitochondrial matrix"/>
    <property type="evidence" value="ECO:0007669"/>
    <property type="project" value="UniProtKB-SubCell"/>
</dbReference>
<dbReference type="SUPFAM" id="SSF52922">
    <property type="entry name" value="TK C-terminal domain-like"/>
    <property type="match status" value="1"/>
</dbReference>
<accession>A0A0K9PF29</accession>
<comment type="caution">
    <text evidence="14">The sequence shown here is derived from an EMBL/GenBank/DDBJ whole genome shotgun (WGS) entry which is preliminary data.</text>
</comment>
<evidence type="ECO:0000256" key="3">
    <source>
        <dbReference type="ARBA" id="ARBA00011130"/>
    </source>
</evidence>
<dbReference type="NCBIfam" id="NF008854">
    <property type="entry name" value="PRK11892.1"/>
    <property type="match status" value="1"/>
</dbReference>
<dbReference type="SMART" id="SM00861">
    <property type="entry name" value="Transket_pyr"/>
    <property type="match status" value="1"/>
</dbReference>
<dbReference type="NCBIfam" id="NF006667">
    <property type="entry name" value="PRK09212.1"/>
    <property type="match status" value="1"/>
</dbReference>
<gene>
    <name evidence="14" type="ORF">ZOSMA_262G00080</name>
</gene>
<dbReference type="InterPro" id="IPR005475">
    <property type="entry name" value="Transketolase-like_Pyr-bd"/>
</dbReference>
<dbReference type="Gene3D" id="3.40.50.920">
    <property type="match status" value="1"/>
</dbReference>
<comment type="subcellular location">
    <subcellularLocation>
        <location evidence="2">Mitochondrion matrix</location>
    </subcellularLocation>
</comment>
<proteinExistence type="predicted"/>
<dbReference type="Gene3D" id="3.40.50.970">
    <property type="match status" value="1"/>
</dbReference>
<evidence type="ECO:0000256" key="2">
    <source>
        <dbReference type="ARBA" id="ARBA00004305"/>
    </source>
</evidence>
<evidence type="ECO:0000256" key="11">
    <source>
        <dbReference type="ARBA" id="ARBA00025211"/>
    </source>
</evidence>
<evidence type="ECO:0000313" key="15">
    <source>
        <dbReference type="Proteomes" id="UP000036987"/>
    </source>
</evidence>
<evidence type="ECO:0000256" key="4">
    <source>
        <dbReference type="ARBA" id="ARBA00022723"/>
    </source>
</evidence>
<dbReference type="GO" id="GO:0045254">
    <property type="term" value="C:pyruvate dehydrogenase complex"/>
    <property type="evidence" value="ECO:0000318"/>
    <property type="project" value="GO_Central"/>
</dbReference>
<dbReference type="InterPro" id="IPR029061">
    <property type="entry name" value="THDP-binding"/>
</dbReference>
<evidence type="ECO:0000256" key="8">
    <source>
        <dbReference type="ARBA" id="ARBA00023052"/>
    </source>
</evidence>
<dbReference type="InterPro" id="IPR033248">
    <property type="entry name" value="Transketolase_C"/>
</dbReference>
<dbReference type="FunFam" id="3.40.50.920:FF:000001">
    <property type="entry name" value="Pyruvate dehydrogenase E1 beta subunit"/>
    <property type="match status" value="1"/>
</dbReference>
<evidence type="ECO:0000256" key="10">
    <source>
        <dbReference type="ARBA" id="ARBA00023317"/>
    </source>
</evidence>
<keyword evidence="4" id="KW-0479">Metal-binding</keyword>
<keyword evidence="15" id="KW-1185">Reference proteome</keyword>
<sequence>MMRCVTRSNTISSESIVSVSMVLNQCLRRIGHVLSFGPRNYSTASKQMNVRDALNSALDEEMSADSRVFMMGEEVGEYQGAYKITKGLLDKYGPDRVVDTPITEAGFAGIGVGAAYYGLRPVVEFMTFNFSMQAIDHIINSAAKMNYMSSGEISVPIVFRGPNGAAAGVSSQHSQCYAAWFGSIPGLKVLTPYSSEDARGLLKSAIRDPDPVVFLENELLYGESFPITEEALDSSFCIPLGRAKIEREGKDVTIVAYSKMVSYSLMAAEILSKEGISAEVINLRSIRPLDRDAINVSVRKTNRLVTVEEGFPQHGVGAEICASVVEESFEYLDAPVERICGADVPMPYAANLERLAVPQIDDIVRASKRACYRSTSGSMTVSG</sequence>
<dbReference type="Proteomes" id="UP000036987">
    <property type="component" value="Unassembled WGS sequence"/>
</dbReference>
<evidence type="ECO:0000256" key="5">
    <source>
        <dbReference type="ARBA" id="ARBA00022946"/>
    </source>
</evidence>